<dbReference type="EMBL" id="CATQJL010000326">
    <property type="protein sequence ID" value="CAJ0609990.1"/>
    <property type="molecule type" value="Genomic_DNA"/>
</dbReference>
<name>A0AA36HGV3_CYLNA</name>
<reference evidence="2" key="1">
    <citation type="submission" date="2023-07" db="EMBL/GenBank/DDBJ databases">
        <authorList>
            <consortium name="CYATHOMIX"/>
        </authorList>
    </citation>
    <scope>NUCLEOTIDE SEQUENCE</scope>
    <source>
        <strain evidence="2">N/A</strain>
    </source>
</reference>
<evidence type="ECO:0000313" key="2">
    <source>
        <dbReference type="EMBL" id="CAJ0609990.1"/>
    </source>
</evidence>
<sequence length="92" mass="10647">MPAAGPGTIEDQIRQVDRVVKDCEHSRKCMEVLARRLDDLNDEVKRYRDFLSQEKSRRDPALYKTTNVDRPSVYNENICGTMNSLTSQLTQE</sequence>
<proteinExistence type="predicted"/>
<keyword evidence="3" id="KW-1185">Reference proteome</keyword>
<gene>
    <name evidence="2" type="ORF">CYNAS_LOCUS21973</name>
</gene>
<organism evidence="2 3">
    <name type="scientific">Cylicocyclus nassatus</name>
    <name type="common">Nematode worm</name>
    <dbReference type="NCBI Taxonomy" id="53992"/>
    <lineage>
        <taxon>Eukaryota</taxon>
        <taxon>Metazoa</taxon>
        <taxon>Ecdysozoa</taxon>
        <taxon>Nematoda</taxon>
        <taxon>Chromadorea</taxon>
        <taxon>Rhabditida</taxon>
        <taxon>Rhabditina</taxon>
        <taxon>Rhabditomorpha</taxon>
        <taxon>Strongyloidea</taxon>
        <taxon>Strongylidae</taxon>
        <taxon>Cylicocyclus</taxon>
    </lineage>
</organism>
<evidence type="ECO:0000313" key="3">
    <source>
        <dbReference type="Proteomes" id="UP001176961"/>
    </source>
</evidence>
<dbReference type="AlphaFoldDB" id="A0AA36HGV3"/>
<comment type="caution">
    <text evidence="2">The sequence shown here is derived from an EMBL/GenBank/DDBJ whole genome shotgun (WGS) entry which is preliminary data.</text>
</comment>
<evidence type="ECO:0000256" key="1">
    <source>
        <dbReference type="SAM" id="Coils"/>
    </source>
</evidence>
<dbReference type="Proteomes" id="UP001176961">
    <property type="component" value="Unassembled WGS sequence"/>
</dbReference>
<feature type="coiled-coil region" evidence="1">
    <location>
        <begin position="30"/>
        <end position="57"/>
    </location>
</feature>
<accession>A0AA36HGV3</accession>
<keyword evidence="1" id="KW-0175">Coiled coil</keyword>
<protein>
    <submittedName>
        <fullName evidence="2">Uncharacterized protein</fullName>
    </submittedName>
</protein>